<accession>A0AAE0HAE3</accession>
<keyword evidence="4" id="KW-1185">Reference proteome</keyword>
<evidence type="ECO:0000256" key="2">
    <source>
        <dbReference type="SAM" id="Phobius"/>
    </source>
</evidence>
<dbReference type="AlphaFoldDB" id="A0AAE0HAE3"/>
<feature type="compositionally biased region" description="Polar residues" evidence="1">
    <location>
        <begin position="48"/>
        <end position="73"/>
    </location>
</feature>
<evidence type="ECO:0000313" key="3">
    <source>
        <dbReference type="EMBL" id="KAK3292827.1"/>
    </source>
</evidence>
<keyword evidence="2" id="KW-1133">Transmembrane helix</keyword>
<comment type="caution">
    <text evidence="3">The sequence shown here is derived from an EMBL/GenBank/DDBJ whole genome shotgun (WGS) entry which is preliminary data.</text>
</comment>
<reference evidence="3" key="1">
    <citation type="journal article" date="2023" name="Mol. Phylogenet. Evol.">
        <title>Genome-scale phylogeny and comparative genomics of the fungal order Sordariales.</title>
        <authorList>
            <person name="Hensen N."/>
            <person name="Bonometti L."/>
            <person name="Westerberg I."/>
            <person name="Brannstrom I.O."/>
            <person name="Guillou S."/>
            <person name="Cros-Aarteil S."/>
            <person name="Calhoun S."/>
            <person name="Haridas S."/>
            <person name="Kuo A."/>
            <person name="Mondo S."/>
            <person name="Pangilinan J."/>
            <person name="Riley R."/>
            <person name="LaButti K."/>
            <person name="Andreopoulos B."/>
            <person name="Lipzen A."/>
            <person name="Chen C."/>
            <person name="Yan M."/>
            <person name="Daum C."/>
            <person name="Ng V."/>
            <person name="Clum A."/>
            <person name="Steindorff A."/>
            <person name="Ohm R.A."/>
            <person name="Martin F."/>
            <person name="Silar P."/>
            <person name="Natvig D.O."/>
            <person name="Lalanne C."/>
            <person name="Gautier V."/>
            <person name="Ament-Velasquez S.L."/>
            <person name="Kruys A."/>
            <person name="Hutchinson M.I."/>
            <person name="Powell A.J."/>
            <person name="Barry K."/>
            <person name="Miller A.N."/>
            <person name="Grigoriev I.V."/>
            <person name="Debuchy R."/>
            <person name="Gladieux P."/>
            <person name="Hiltunen Thoren M."/>
            <person name="Johannesson H."/>
        </authorList>
    </citation>
    <scope>NUCLEOTIDE SEQUENCE</scope>
    <source>
        <strain evidence="3">CBS 168.71</strain>
    </source>
</reference>
<sequence>MSRSISWLRSTRSSPGRGSQCLLGGHSTVPTWGASTTTRARIGRIANVQKTQTSRPFSRSFSTHKSANDNGRTSRFKKSEASLTEPLRRADGENTPTEPTPTHPASSEPVGSSTTTYQPAPSPSPRSQGPADANPQIPPKARKPVDTSSKEYKQAASRYIRFVVAFPVLVVTSYFLYERLKPQLKLRVVPAGSSSTQDPTSGS</sequence>
<keyword evidence="2" id="KW-0472">Membrane</keyword>
<feature type="compositionally biased region" description="Polar residues" evidence="1">
    <location>
        <begin position="109"/>
        <end position="119"/>
    </location>
</feature>
<dbReference type="Proteomes" id="UP001278766">
    <property type="component" value="Unassembled WGS sequence"/>
</dbReference>
<protein>
    <submittedName>
        <fullName evidence="3">Uncharacterized protein</fullName>
    </submittedName>
</protein>
<reference evidence="3" key="2">
    <citation type="submission" date="2023-06" db="EMBL/GenBank/DDBJ databases">
        <authorList>
            <consortium name="Lawrence Berkeley National Laboratory"/>
            <person name="Haridas S."/>
            <person name="Hensen N."/>
            <person name="Bonometti L."/>
            <person name="Westerberg I."/>
            <person name="Brannstrom I.O."/>
            <person name="Guillou S."/>
            <person name="Cros-Aarteil S."/>
            <person name="Calhoun S."/>
            <person name="Kuo A."/>
            <person name="Mondo S."/>
            <person name="Pangilinan J."/>
            <person name="Riley R."/>
            <person name="Labutti K."/>
            <person name="Andreopoulos B."/>
            <person name="Lipzen A."/>
            <person name="Chen C."/>
            <person name="Yanf M."/>
            <person name="Daum C."/>
            <person name="Ng V."/>
            <person name="Clum A."/>
            <person name="Steindorff A."/>
            <person name="Ohm R."/>
            <person name="Martin F."/>
            <person name="Silar P."/>
            <person name="Natvig D."/>
            <person name="Lalanne C."/>
            <person name="Gautier V."/>
            <person name="Ament-Velasquez S.L."/>
            <person name="Kruys A."/>
            <person name="Hutchinson M.I."/>
            <person name="Powell A.J."/>
            <person name="Barry K."/>
            <person name="Miller A.N."/>
            <person name="Grigoriev I.V."/>
            <person name="Debuchy R."/>
            <person name="Gladieux P."/>
            <person name="Thoren M.H."/>
            <person name="Johannesson H."/>
        </authorList>
    </citation>
    <scope>NUCLEOTIDE SEQUENCE</scope>
    <source>
        <strain evidence="3">CBS 168.71</strain>
    </source>
</reference>
<feature type="region of interest" description="Disordered" evidence="1">
    <location>
        <begin position="1"/>
        <end position="149"/>
    </location>
</feature>
<dbReference type="EMBL" id="JAUEPN010000006">
    <property type="protein sequence ID" value="KAK3292827.1"/>
    <property type="molecule type" value="Genomic_DNA"/>
</dbReference>
<dbReference type="RefSeq" id="XP_062656341.1">
    <property type="nucleotide sequence ID" value="XM_062799273.1"/>
</dbReference>
<name>A0AAE0HAE3_9PEZI</name>
<proteinExistence type="predicted"/>
<keyword evidence="2" id="KW-0812">Transmembrane</keyword>
<feature type="compositionally biased region" description="Polar residues" evidence="1">
    <location>
        <begin position="1"/>
        <end position="17"/>
    </location>
</feature>
<organism evidence="3 4">
    <name type="scientific">Chaetomium fimeti</name>
    <dbReference type="NCBI Taxonomy" id="1854472"/>
    <lineage>
        <taxon>Eukaryota</taxon>
        <taxon>Fungi</taxon>
        <taxon>Dikarya</taxon>
        <taxon>Ascomycota</taxon>
        <taxon>Pezizomycotina</taxon>
        <taxon>Sordariomycetes</taxon>
        <taxon>Sordariomycetidae</taxon>
        <taxon>Sordariales</taxon>
        <taxon>Chaetomiaceae</taxon>
        <taxon>Chaetomium</taxon>
    </lineage>
</organism>
<evidence type="ECO:0000256" key="1">
    <source>
        <dbReference type="SAM" id="MobiDB-lite"/>
    </source>
</evidence>
<evidence type="ECO:0000313" key="4">
    <source>
        <dbReference type="Proteomes" id="UP001278766"/>
    </source>
</evidence>
<gene>
    <name evidence="3" type="ORF">B0H64DRAFT_202144</name>
</gene>
<feature type="compositionally biased region" description="Polar residues" evidence="1">
    <location>
        <begin position="28"/>
        <end position="39"/>
    </location>
</feature>
<feature type="transmembrane region" description="Helical" evidence="2">
    <location>
        <begin position="159"/>
        <end position="177"/>
    </location>
</feature>
<dbReference type="GeneID" id="87836221"/>